<dbReference type="CDD" id="cd01034">
    <property type="entry name" value="EriC_like"/>
    <property type="match status" value="1"/>
</dbReference>
<feature type="transmembrane region" description="Helical" evidence="8">
    <location>
        <begin position="410"/>
        <end position="428"/>
    </location>
</feature>
<evidence type="ECO:0000256" key="2">
    <source>
        <dbReference type="ARBA" id="ARBA00022448"/>
    </source>
</evidence>
<dbReference type="GO" id="GO:0005886">
    <property type="term" value="C:plasma membrane"/>
    <property type="evidence" value="ECO:0007669"/>
    <property type="project" value="TreeGrafter"/>
</dbReference>
<keyword evidence="6 8" id="KW-0472">Membrane</keyword>
<dbReference type="PANTHER" id="PTHR45711:SF6">
    <property type="entry name" value="CHLORIDE CHANNEL PROTEIN"/>
    <property type="match status" value="1"/>
</dbReference>
<dbReference type="AlphaFoldDB" id="A0A1M4XC93"/>
<feature type="transmembrane region" description="Helical" evidence="8">
    <location>
        <begin position="69"/>
        <end position="90"/>
    </location>
</feature>
<dbReference type="PANTHER" id="PTHR45711">
    <property type="entry name" value="CHLORIDE CHANNEL PROTEIN"/>
    <property type="match status" value="1"/>
</dbReference>
<protein>
    <submittedName>
        <fullName evidence="9">H+/Cl-antiporter ClcA</fullName>
    </submittedName>
</protein>
<feature type="transmembrane region" description="Helical" evidence="8">
    <location>
        <begin position="245"/>
        <end position="270"/>
    </location>
</feature>
<keyword evidence="2" id="KW-0813">Transport</keyword>
<evidence type="ECO:0000256" key="6">
    <source>
        <dbReference type="ARBA" id="ARBA00023136"/>
    </source>
</evidence>
<feature type="transmembrane region" description="Helical" evidence="8">
    <location>
        <begin position="175"/>
        <end position="197"/>
    </location>
</feature>
<feature type="transmembrane region" description="Helical" evidence="8">
    <location>
        <begin position="209"/>
        <end position="233"/>
    </location>
</feature>
<dbReference type="OrthoDB" id="9812438at2"/>
<evidence type="ECO:0000256" key="7">
    <source>
        <dbReference type="ARBA" id="ARBA00023214"/>
    </source>
</evidence>
<reference evidence="9 10" key="1">
    <citation type="submission" date="2016-11" db="EMBL/GenBank/DDBJ databases">
        <authorList>
            <person name="Jaros S."/>
            <person name="Januszkiewicz K."/>
            <person name="Wedrychowicz H."/>
        </authorList>
    </citation>
    <scope>NUCLEOTIDE SEQUENCE [LARGE SCALE GENOMIC DNA]</scope>
    <source>
        <strain evidence="9 10">DSM 18119</strain>
    </source>
</reference>
<dbReference type="EMBL" id="FQUU01000004">
    <property type="protein sequence ID" value="SHE91138.1"/>
    <property type="molecule type" value="Genomic_DNA"/>
</dbReference>
<feature type="transmembrane region" description="Helical" evidence="8">
    <location>
        <begin position="282"/>
        <end position="302"/>
    </location>
</feature>
<keyword evidence="5" id="KW-0406">Ion transport</keyword>
<evidence type="ECO:0000256" key="8">
    <source>
        <dbReference type="SAM" id="Phobius"/>
    </source>
</evidence>
<dbReference type="InterPro" id="IPR014743">
    <property type="entry name" value="Cl-channel_core"/>
</dbReference>
<dbReference type="Proteomes" id="UP000184048">
    <property type="component" value="Unassembled WGS sequence"/>
</dbReference>
<dbReference type="PRINTS" id="PR00762">
    <property type="entry name" value="CLCHANNEL"/>
</dbReference>
<evidence type="ECO:0000313" key="9">
    <source>
        <dbReference type="EMBL" id="SHE91138.1"/>
    </source>
</evidence>
<dbReference type="Gene3D" id="1.10.3080.10">
    <property type="entry name" value="Clc chloride channel"/>
    <property type="match status" value="1"/>
</dbReference>
<keyword evidence="3 8" id="KW-0812">Transmembrane</keyword>
<keyword evidence="10" id="KW-1185">Reference proteome</keyword>
<feature type="transmembrane region" description="Helical" evidence="8">
    <location>
        <begin position="29"/>
        <end position="49"/>
    </location>
</feature>
<accession>A0A1M4XC93</accession>
<feature type="transmembrane region" description="Helical" evidence="8">
    <location>
        <begin position="119"/>
        <end position="142"/>
    </location>
</feature>
<dbReference type="GO" id="GO:0005247">
    <property type="term" value="F:voltage-gated chloride channel activity"/>
    <property type="evidence" value="ECO:0007669"/>
    <property type="project" value="TreeGrafter"/>
</dbReference>
<dbReference type="SUPFAM" id="SSF81340">
    <property type="entry name" value="Clc chloride channel"/>
    <property type="match status" value="1"/>
</dbReference>
<feature type="transmembrane region" description="Helical" evidence="8">
    <location>
        <begin position="367"/>
        <end position="390"/>
    </location>
</feature>
<keyword evidence="4 8" id="KW-1133">Transmembrane helix</keyword>
<comment type="subcellular location">
    <subcellularLocation>
        <location evidence="1">Membrane</location>
        <topology evidence="1">Multi-pass membrane protein</topology>
    </subcellularLocation>
</comment>
<organism evidence="9 10">
    <name type="scientific">Flavisolibacter ginsengisoli DSM 18119</name>
    <dbReference type="NCBI Taxonomy" id="1121884"/>
    <lineage>
        <taxon>Bacteria</taxon>
        <taxon>Pseudomonadati</taxon>
        <taxon>Bacteroidota</taxon>
        <taxon>Chitinophagia</taxon>
        <taxon>Chitinophagales</taxon>
        <taxon>Chitinophagaceae</taxon>
        <taxon>Flavisolibacter</taxon>
    </lineage>
</organism>
<evidence type="ECO:0000256" key="4">
    <source>
        <dbReference type="ARBA" id="ARBA00022989"/>
    </source>
</evidence>
<keyword evidence="7" id="KW-0868">Chloride</keyword>
<evidence type="ECO:0000313" key="10">
    <source>
        <dbReference type="Proteomes" id="UP000184048"/>
    </source>
</evidence>
<dbReference type="STRING" id="1121884.SAMN02745131_01421"/>
<gene>
    <name evidence="9" type="ORF">SAMN02745131_01421</name>
</gene>
<evidence type="ECO:0000256" key="1">
    <source>
        <dbReference type="ARBA" id="ARBA00004141"/>
    </source>
</evidence>
<name>A0A1M4XC93_9BACT</name>
<dbReference type="Pfam" id="PF00654">
    <property type="entry name" value="Voltage_CLC"/>
    <property type="match status" value="1"/>
</dbReference>
<evidence type="ECO:0000256" key="5">
    <source>
        <dbReference type="ARBA" id="ARBA00023065"/>
    </source>
</evidence>
<dbReference type="RefSeq" id="WP_072834624.1">
    <property type="nucleotide sequence ID" value="NZ_FQUU01000004.1"/>
</dbReference>
<evidence type="ECO:0000256" key="3">
    <source>
        <dbReference type="ARBA" id="ARBA00022692"/>
    </source>
</evidence>
<proteinExistence type="predicted"/>
<sequence>MKLKWLVRLRSGGKYLFDLFATDRIKRNILQALPFWAASLITGLVAVGYTKLFGYSENLLHSILHWKQWMIFIITPFCFFLAWYVVQIFAPNAKGSGIPQVMAAIELSSPRHNDKIKHLLSFPILFTKIGSSLLMVLGGGAIGREGPTIQVAGSVFRIIQNWIPVSWPRLSKQSFLLTGAAAGLAAAFNTPLGGVVFAMEELAKVHVRFFRTALFSAVIISGLTAQGFLGPYLYLGYPDVKNLQLWILIGVAATAILAGMAGSLMCKLTLRMMRWKANFNKAQSLAFVILAGLFIASIAYFLNEQVLGSGKNLMNEVLFTPDKNASWHTVLLRILGPIICFNTGAAGGIFAPSLAAGASIGAFLSHVFHYFDANANILILCGMVGFLTGVTRTPFTSAILVLEMTDRHSVIFHLMLAALISHIAALIIDKHSFYDQLKKGYIEEEMKAEQSQKSVEME</sequence>
<dbReference type="InterPro" id="IPR001807">
    <property type="entry name" value="ClC"/>
</dbReference>